<keyword evidence="5" id="KW-0862">Zinc</keyword>
<evidence type="ECO:0000256" key="8">
    <source>
        <dbReference type="ARBA" id="ARBA00023163"/>
    </source>
</evidence>
<accession>A0ABW4E4R6</accession>
<dbReference type="Gene3D" id="1.10.10.10">
    <property type="entry name" value="Winged helix-like DNA-binding domain superfamily/Winged helix DNA-binding domain"/>
    <property type="match status" value="1"/>
</dbReference>
<organism evidence="9 10">
    <name type="scientific">Lacticaseibacillus baoqingensis</name>
    <dbReference type="NCBI Taxonomy" id="2486013"/>
    <lineage>
        <taxon>Bacteria</taxon>
        <taxon>Bacillati</taxon>
        <taxon>Bacillota</taxon>
        <taxon>Bacilli</taxon>
        <taxon>Lactobacillales</taxon>
        <taxon>Lactobacillaceae</taxon>
        <taxon>Lacticaseibacillus</taxon>
    </lineage>
</organism>
<dbReference type="EMBL" id="JBHTON010000003">
    <property type="protein sequence ID" value="MFD1483814.1"/>
    <property type="molecule type" value="Genomic_DNA"/>
</dbReference>
<dbReference type="RefSeq" id="WP_125748677.1">
    <property type="nucleotide sequence ID" value="NZ_JBHTON010000003.1"/>
</dbReference>
<dbReference type="PANTHER" id="PTHR33202:SF1">
    <property type="entry name" value="FERRIC UPTAKE REGULATION PROTEIN"/>
    <property type="match status" value="1"/>
</dbReference>
<evidence type="ECO:0000313" key="9">
    <source>
        <dbReference type="EMBL" id="MFD1483814.1"/>
    </source>
</evidence>
<keyword evidence="8" id="KW-0804">Transcription</keyword>
<dbReference type="InterPro" id="IPR043135">
    <property type="entry name" value="Fur_C"/>
</dbReference>
<keyword evidence="7" id="KW-0238">DNA-binding</keyword>
<evidence type="ECO:0000256" key="3">
    <source>
        <dbReference type="ARBA" id="ARBA00022490"/>
    </source>
</evidence>
<name>A0ABW4E4R6_9LACO</name>
<dbReference type="Pfam" id="PF01475">
    <property type="entry name" value="FUR"/>
    <property type="match status" value="1"/>
</dbReference>
<gene>
    <name evidence="9" type="ORF">ACFQ5J_00945</name>
</gene>
<evidence type="ECO:0000256" key="5">
    <source>
        <dbReference type="ARBA" id="ARBA00022833"/>
    </source>
</evidence>
<evidence type="ECO:0000256" key="4">
    <source>
        <dbReference type="ARBA" id="ARBA00022491"/>
    </source>
</evidence>
<dbReference type="Proteomes" id="UP001597252">
    <property type="component" value="Unassembled WGS sequence"/>
</dbReference>
<dbReference type="SUPFAM" id="SSF46785">
    <property type="entry name" value="Winged helix' DNA-binding domain"/>
    <property type="match status" value="1"/>
</dbReference>
<keyword evidence="3" id="KW-0963">Cytoplasm</keyword>
<evidence type="ECO:0000256" key="1">
    <source>
        <dbReference type="ARBA" id="ARBA00004496"/>
    </source>
</evidence>
<comment type="caution">
    <text evidence="9">The sequence shown here is derived from an EMBL/GenBank/DDBJ whole genome shotgun (WGS) entry which is preliminary data.</text>
</comment>
<keyword evidence="4" id="KW-0678">Repressor</keyword>
<dbReference type="InterPro" id="IPR036388">
    <property type="entry name" value="WH-like_DNA-bd_sf"/>
</dbReference>
<dbReference type="CDD" id="cd07153">
    <property type="entry name" value="Fur_like"/>
    <property type="match status" value="1"/>
</dbReference>
<sequence length="148" mass="16852">MSNTTIAIQRMKENGMRVTKQRRDLVAYLDRHADSYVTVTSIDAYMRGQYPGLSHDTIYRNVKAFEKLGILESEVQGEQAIVKLQCDYQHPHHHHFICTNCHRVQELQMCPLGFFEDQVPGAQIASHNFELYGLCADCAKKAQPAVKG</sequence>
<keyword evidence="6" id="KW-0805">Transcription regulation</keyword>
<evidence type="ECO:0000256" key="7">
    <source>
        <dbReference type="ARBA" id="ARBA00023125"/>
    </source>
</evidence>
<proteinExistence type="inferred from homology"/>
<evidence type="ECO:0000313" key="10">
    <source>
        <dbReference type="Proteomes" id="UP001597252"/>
    </source>
</evidence>
<evidence type="ECO:0000256" key="6">
    <source>
        <dbReference type="ARBA" id="ARBA00023015"/>
    </source>
</evidence>
<comment type="similarity">
    <text evidence="2">Belongs to the Fur family.</text>
</comment>
<protein>
    <submittedName>
        <fullName evidence="9">Fur family transcriptional regulator</fullName>
    </submittedName>
</protein>
<comment type="subcellular location">
    <subcellularLocation>
        <location evidence="1">Cytoplasm</location>
    </subcellularLocation>
</comment>
<keyword evidence="10" id="KW-1185">Reference proteome</keyword>
<reference evidence="10" key="1">
    <citation type="journal article" date="2019" name="Int. J. Syst. Evol. Microbiol.">
        <title>The Global Catalogue of Microorganisms (GCM) 10K type strain sequencing project: providing services to taxonomists for standard genome sequencing and annotation.</title>
        <authorList>
            <consortium name="The Broad Institute Genomics Platform"/>
            <consortium name="The Broad Institute Genome Sequencing Center for Infectious Disease"/>
            <person name="Wu L."/>
            <person name="Ma J."/>
        </authorList>
    </citation>
    <scope>NUCLEOTIDE SEQUENCE [LARGE SCALE GENOMIC DNA]</scope>
    <source>
        <strain evidence="10">CCM 8903</strain>
    </source>
</reference>
<dbReference type="InterPro" id="IPR002481">
    <property type="entry name" value="FUR"/>
</dbReference>
<dbReference type="PANTHER" id="PTHR33202">
    <property type="entry name" value="ZINC UPTAKE REGULATION PROTEIN"/>
    <property type="match status" value="1"/>
</dbReference>
<dbReference type="InterPro" id="IPR036390">
    <property type="entry name" value="WH_DNA-bd_sf"/>
</dbReference>
<dbReference type="Gene3D" id="3.30.1490.190">
    <property type="match status" value="1"/>
</dbReference>
<evidence type="ECO:0000256" key="2">
    <source>
        <dbReference type="ARBA" id="ARBA00007957"/>
    </source>
</evidence>